<keyword evidence="6" id="KW-1185">Reference proteome</keyword>
<dbReference type="GO" id="GO:0005789">
    <property type="term" value="C:endoplasmic reticulum membrane"/>
    <property type="evidence" value="ECO:0007669"/>
    <property type="project" value="TreeGrafter"/>
</dbReference>
<dbReference type="SMART" id="SM00164">
    <property type="entry name" value="TBC"/>
    <property type="match status" value="1"/>
</dbReference>
<dbReference type="AlphaFoldDB" id="A0A9P6FUJ6"/>
<name>A0A9P6FUJ6_9FUNG</name>
<dbReference type="Gene3D" id="1.10.8.1310">
    <property type="match status" value="1"/>
</dbReference>
<feature type="domain" description="Rab-GAP TBC" evidence="4">
    <location>
        <begin position="75"/>
        <end position="262"/>
    </location>
</feature>
<dbReference type="GO" id="GO:0005096">
    <property type="term" value="F:GTPase activator activity"/>
    <property type="evidence" value="ECO:0007669"/>
    <property type="project" value="UniProtKB-KW"/>
</dbReference>
<evidence type="ECO:0000256" key="3">
    <source>
        <dbReference type="SAM" id="Phobius"/>
    </source>
</evidence>
<dbReference type="InterPro" id="IPR000195">
    <property type="entry name" value="Rab-GAP-TBC_dom"/>
</dbReference>
<dbReference type="PANTHER" id="PTHR20913:SF7">
    <property type="entry name" value="RE60063P"/>
    <property type="match status" value="1"/>
</dbReference>
<dbReference type="GO" id="GO:0006888">
    <property type="term" value="P:endoplasmic reticulum to Golgi vesicle-mediated transport"/>
    <property type="evidence" value="ECO:0007669"/>
    <property type="project" value="TreeGrafter"/>
</dbReference>
<feature type="compositionally biased region" description="Basic residues" evidence="2">
    <location>
        <begin position="1"/>
        <end position="15"/>
    </location>
</feature>
<evidence type="ECO:0000313" key="6">
    <source>
        <dbReference type="Proteomes" id="UP000780801"/>
    </source>
</evidence>
<comment type="caution">
    <text evidence="5">The sequence shown here is derived from an EMBL/GenBank/DDBJ whole genome shotgun (WGS) entry which is preliminary data.</text>
</comment>
<keyword evidence="3" id="KW-1133">Transmembrane helix</keyword>
<dbReference type="Proteomes" id="UP000780801">
    <property type="component" value="Unassembled WGS sequence"/>
</dbReference>
<dbReference type="PANTHER" id="PTHR20913">
    <property type="entry name" value="TBC1 DOMAIN FAMILY MEMBER 20/GTPASE"/>
    <property type="match status" value="1"/>
</dbReference>
<organism evidence="5 6">
    <name type="scientific">Lunasporangiospora selenospora</name>
    <dbReference type="NCBI Taxonomy" id="979761"/>
    <lineage>
        <taxon>Eukaryota</taxon>
        <taxon>Fungi</taxon>
        <taxon>Fungi incertae sedis</taxon>
        <taxon>Mucoromycota</taxon>
        <taxon>Mortierellomycotina</taxon>
        <taxon>Mortierellomycetes</taxon>
        <taxon>Mortierellales</taxon>
        <taxon>Mortierellaceae</taxon>
        <taxon>Lunasporangiospora</taxon>
    </lineage>
</organism>
<dbReference type="EMBL" id="JAABOA010001743">
    <property type="protein sequence ID" value="KAF9580971.1"/>
    <property type="molecule type" value="Genomic_DNA"/>
</dbReference>
<keyword evidence="3" id="KW-0812">Transmembrane</keyword>
<keyword evidence="1" id="KW-0343">GTPase activation</keyword>
<gene>
    <name evidence="5" type="ORF">BGW38_002181</name>
</gene>
<feature type="transmembrane region" description="Helical" evidence="3">
    <location>
        <begin position="395"/>
        <end position="419"/>
    </location>
</feature>
<dbReference type="PROSITE" id="PS50086">
    <property type="entry name" value="TBC_RABGAP"/>
    <property type="match status" value="1"/>
</dbReference>
<evidence type="ECO:0000256" key="2">
    <source>
        <dbReference type="SAM" id="MobiDB-lite"/>
    </source>
</evidence>
<dbReference type="InterPro" id="IPR045913">
    <property type="entry name" value="TBC20/Gyp8-like"/>
</dbReference>
<dbReference type="SUPFAM" id="SSF47923">
    <property type="entry name" value="Ypt/Rab-GAP domain of gyp1p"/>
    <property type="match status" value="2"/>
</dbReference>
<evidence type="ECO:0000256" key="1">
    <source>
        <dbReference type="ARBA" id="ARBA00022468"/>
    </source>
</evidence>
<keyword evidence="3" id="KW-0472">Membrane</keyword>
<dbReference type="Pfam" id="PF00566">
    <property type="entry name" value="RabGAP-TBC"/>
    <property type="match status" value="1"/>
</dbReference>
<feature type="compositionally biased region" description="Low complexity" evidence="2">
    <location>
        <begin position="16"/>
        <end position="29"/>
    </location>
</feature>
<feature type="region of interest" description="Disordered" evidence="2">
    <location>
        <begin position="1"/>
        <end position="47"/>
    </location>
</feature>
<feature type="compositionally biased region" description="Basic and acidic residues" evidence="2">
    <location>
        <begin position="35"/>
        <end position="47"/>
    </location>
</feature>
<evidence type="ECO:0000259" key="4">
    <source>
        <dbReference type="PROSITE" id="PS50086"/>
    </source>
</evidence>
<accession>A0A9P6FUJ6</accession>
<reference evidence="5" key="1">
    <citation type="journal article" date="2020" name="Fungal Divers.">
        <title>Resolving the Mortierellaceae phylogeny through synthesis of multi-gene phylogenetics and phylogenomics.</title>
        <authorList>
            <person name="Vandepol N."/>
            <person name="Liber J."/>
            <person name="Desiro A."/>
            <person name="Na H."/>
            <person name="Kennedy M."/>
            <person name="Barry K."/>
            <person name="Grigoriev I.V."/>
            <person name="Miller A.N."/>
            <person name="O'Donnell K."/>
            <person name="Stajich J.E."/>
            <person name="Bonito G."/>
        </authorList>
    </citation>
    <scope>NUCLEOTIDE SEQUENCE</scope>
    <source>
        <strain evidence="5">KOD1015</strain>
    </source>
</reference>
<dbReference type="OrthoDB" id="206700at2759"/>
<evidence type="ECO:0000313" key="5">
    <source>
        <dbReference type="EMBL" id="KAF9580971.1"/>
    </source>
</evidence>
<protein>
    <recommendedName>
        <fullName evidence="4">Rab-GAP TBC domain-containing protein</fullName>
    </recommendedName>
</protein>
<sequence length="425" mass="48636">MARTKHLLQSKHQHKTSTSVSSASVSTGTLRNRKSKETKESLDKEKQDRIRRLDNAILKGDIEQLRKLSLDGLGFVNNGIRRRAWPLLLRTHVPRKSIEDDDKTPHRDEGQVQLDVVRSYTHLSTDNKSRQSDKKQKQDELQEVIVSVLQRHPELSYYQGFHDVCTCLLTVLGGKEAAKDAAESIAMFFFRDCMLENLDFVLEQLGLVMTLLRLEDKDVYDFLERTQTMPFFSLSWVITWCAHDLNDFDKVARLYDFFLCHNPLMPVYFAASVVITRREELFQVEDDSAMVHTFLTKFPKDIDLEECISRAHLLYTTYPPAVLQKHANRSLDESSCVNTFDKVKLRLYDLHDKDVATRAVDFDPIDVLLSQPRAKRTEETTATTVSKRSHGGKQLFPRSLVTVVALSATASTGAILMLLSSPIFK</sequence>
<dbReference type="Gene3D" id="1.10.472.80">
    <property type="entry name" value="Ypt/Rab-GAP domain of gyp1p, domain 3"/>
    <property type="match status" value="1"/>
</dbReference>
<dbReference type="InterPro" id="IPR035969">
    <property type="entry name" value="Rab-GAP_TBC_sf"/>
</dbReference>
<proteinExistence type="predicted"/>